<dbReference type="RefSeq" id="WP_085405409.1">
    <property type="nucleotide sequence ID" value="NZ_NAFL01000286.1"/>
</dbReference>
<organism evidence="1 2">
    <name type="scientific">Bradyrhizobium japonicum</name>
    <dbReference type="NCBI Taxonomy" id="375"/>
    <lineage>
        <taxon>Bacteria</taxon>
        <taxon>Pseudomonadati</taxon>
        <taxon>Pseudomonadota</taxon>
        <taxon>Alphaproteobacteria</taxon>
        <taxon>Hyphomicrobiales</taxon>
        <taxon>Nitrobacteraceae</taxon>
        <taxon>Bradyrhizobium</taxon>
    </lineage>
</organism>
<name>A0A1Y2J7U6_BRAJP</name>
<dbReference type="EMBL" id="NAFL01000286">
    <property type="protein sequence ID" value="OSJ22119.1"/>
    <property type="molecule type" value="Genomic_DNA"/>
</dbReference>
<proteinExistence type="predicted"/>
<evidence type="ECO:0000313" key="2">
    <source>
        <dbReference type="Proteomes" id="UP000193335"/>
    </source>
</evidence>
<accession>A0A1Y2J7U6</accession>
<reference evidence="1 2" key="1">
    <citation type="submission" date="2017-03" db="EMBL/GenBank/DDBJ databases">
        <title>Whole genome sequences of fourteen strains of Bradyrhizobium canariense and one strain of Bradyrhizobium japonicum isolated from Lupinus (Papilionoideae: Genisteae) species in Algeria.</title>
        <authorList>
            <person name="Crovadore J."/>
            <person name="Chekireb D."/>
            <person name="Brachmann A."/>
            <person name="Chablais R."/>
            <person name="Cochard B."/>
            <person name="Lefort F."/>
        </authorList>
    </citation>
    <scope>NUCLEOTIDE SEQUENCE [LARGE SCALE GENOMIC DNA]</scope>
    <source>
        <strain evidence="1 2">UBMA197</strain>
    </source>
</reference>
<gene>
    <name evidence="1" type="ORF">BSZ19_46880</name>
</gene>
<protein>
    <submittedName>
        <fullName evidence="1">Uncharacterized protein</fullName>
    </submittedName>
</protein>
<comment type="caution">
    <text evidence="1">The sequence shown here is derived from an EMBL/GenBank/DDBJ whole genome shotgun (WGS) entry which is preliminary data.</text>
</comment>
<dbReference type="AlphaFoldDB" id="A0A1Y2J7U6"/>
<dbReference type="Proteomes" id="UP000193335">
    <property type="component" value="Unassembled WGS sequence"/>
</dbReference>
<evidence type="ECO:0000313" key="1">
    <source>
        <dbReference type="EMBL" id="OSJ22119.1"/>
    </source>
</evidence>
<sequence>MPIYRLLQNKPLGPEEISRLTAAYEQALQGIGLVDRNDPIAEMIAKKIIEIGQTGVRDPADIAALAIKELRVT</sequence>